<evidence type="ECO:0000313" key="3">
    <source>
        <dbReference type="EMBL" id="MDT0276518.1"/>
    </source>
</evidence>
<keyword evidence="2" id="KW-1133">Transmembrane helix</keyword>
<keyword evidence="2" id="KW-0812">Transmembrane</keyword>
<sequence length="66" mass="7244">MTAIAPRPIVSRPSPAETPTRGSRLSNLLRTTDHKTIGLMYLAVSFMFFILGGLMAMLIRAELGRP</sequence>
<feature type="transmembrane region" description="Helical" evidence="2">
    <location>
        <begin position="38"/>
        <end position="59"/>
    </location>
</feature>
<keyword evidence="4" id="KW-1185">Reference proteome</keyword>
<evidence type="ECO:0000313" key="4">
    <source>
        <dbReference type="Proteomes" id="UP001183222"/>
    </source>
</evidence>
<feature type="region of interest" description="Disordered" evidence="1">
    <location>
        <begin position="1"/>
        <end position="25"/>
    </location>
</feature>
<reference evidence="4" key="1">
    <citation type="submission" date="2023-07" db="EMBL/GenBank/DDBJ databases">
        <title>30 novel species of actinomycetes from the DSMZ collection.</title>
        <authorList>
            <person name="Nouioui I."/>
        </authorList>
    </citation>
    <scope>NUCLEOTIDE SEQUENCE [LARGE SCALE GENOMIC DNA]</scope>
    <source>
        <strain evidence="4">DSM 46792</strain>
    </source>
</reference>
<evidence type="ECO:0000256" key="2">
    <source>
        <dbReference type="SAM" id="Phobius"/>
    </source>
</evidence>
<dbReference type="Proteomes" id="UP001183222">
    <property type="component" value="Unassembled WGS sequence"/>
</dbReference>
<name>A0ABU2K8K2_9ACTN</name>
<comment type="caution">
    <text evidence="3">The sequence shown here is derived from an EMBL/GenBank/DDBJ whole genome shotgun (WGS) entry which is preliminary data.</text>
</comment>
<proteinExistence type="predicted"/>
<evidence type="ECO:0000256" key="1">
    <source>
        <dbReference type="SAM" id="MobiDB-lite"/>
    </source>
</evidence>
<dbReference type="InterPro" id="IPR036927">
    <property type="entry name" value="Cyt_c_oxase-like_su1_sf"/>
</dbReference>
<dbReference type="SUPFAM" id="SSF81442">
    <property type="entry name" value="Cytochrome c oxidase subunit I-like"/>
    <property type="match status" value="1"/>
</dbReference>
<feature type="non-terminal residue" evidence="3">
    <location>
        <position position="66"/>
    </location>
</feature>
<dbReference type="Gene3D" id="1.20.210.10">
    <property type="entry name" value="Cytochrome c oxidase-like, subunit I domain"/>
    <property type="match status" value="1"/>
</dbReference>
<organism evidence="3 4">
    <name type="scientific">Blastococcus goldschmidtiae</name>
    <dbReference type="NCBI Taxonomy" id="3075546"/>
    <lineage>
        <taxon>Bacteria</taxon>
        <taxon>Bacillati</taxon>
        <taxon>Actinomycetota</taxon>
        <taxon>Actinomycetes</taxon>
        <taxon>Geodermatophilales</taxon>
        <taxon>Geodermatophilaceae</taxon>
        <taxon>Blastococcus</taxon>
    </lineage>
</organism>
<gene>
    <name evidence="3" type="ORF">RM425_11470</name>
</gene>
<dbReference type="EMBL" id="JAVREI010000007">
    <property type="protein sequence ID" value="MDT0276518.1"/>
    <property type="molecule type" value="Genomic_DNA"/>
</dbReference>
<keyword evidence="2" id="KW-0472">Membrane</keyword>
<protein>
    <submittedName>
        <fullName evidence="3">Cytochrome ubiquinol oxidase subunit I</fullName>
    </submittedName>
</protein>
<accession>A0ABU2K8K2</accession>